<reference evidence="1 2" key="1">
    <citation type="submission" date="2019-03" db="EMBL/GenBank/DDBJ databases">
        <title>Genomic Encyclopedia of Type Strains, Phase IV (KMG-IV): sequencing the most valuable type-strain genomes for metagenomic binning, comparative biology and taxonomic classification.</title>
        <authorList>
            <person name="Goeker M."/>
        </authorList>
    </citation>
    <scope>NUCLEOTIDE SEQUENCE [LARGE SCALE GENOMIC DNA]</scope>
    <source>
        <strain evidence="1 2">DSM 18401</strain>
    </source>
</reference>
<protein>
    <submittedName>
        <fullName evidence="1">Uncharacterized protein</fullName>
    </submittedName>
</protein>
<dbReference type="AlphaFoldDB" id="A0A4R2C075"/>
<keyword evidence="2" id="KW-1185">Reference proteome</keyword>
<sequence length="41" mass="4426">MNRSTVTVTGVLLLLAALYIVFWTPGAPENPATSHAINRTE</sequence>
<accession>A0A4R2C075</accession>
<dbReference type="EMBL" id="SLVX01000041">
    <property type="protein sequence ID" value="TCN33516.1"/>
    <property type="molecule type" value="Genomic_DNA"/>
</dbReference>
<organism evidence="1 2">
    <name type="scientific">Shinella granuli</name>
    <dbReference type="NCBI Taxonomy" id="323621"/>
    <lineage>
        <taxon>Bacteria</taxon>
        <taxon>Pseudomonadati</taxon>
        <taxon>Pseudomonadota</taxon>
        <taxon>Alphaproteobacteria</taxon>
        <taxon>Hyphomicrobiales</taxon>
        <taxon>Rhizobiaceae</taxon>
        <taxon>Shinella</taxon>
    </lineage>
</organism>
<evidence type="ECO:0000313" key="1">
    <source>
        <dbReference type="EMBL" id="TCN33516.1"/>
    </source>
</evidence>
<evidence type="ECO:0000313" key="2">
    <source>
        <dbReference type="Proteomes" id="UP000295351"/>
    </source>
</evidence>
<gene>
    <name evidence="1" type="ORF">EV665_14131</name>
</gene>
<dbReference type="RefSeq" id="WP_281048297.1">
    <property type="nucleotide sequence ID" value="NZ_SLVX01000041.1"/>
</dbReference>
<name>A0A4R2C075_SHIGR</name>
<proteinExistence type="predicted"/>
<dbReference type="Proteomes" id="UP000295351">
    <property type="component" value="Unassembled WGS sequence"/>
</dbReference>
<comment type="caution">
    <text evidence="1">The sequence shown here is derived from an EMBL/GenBank/DDBJ whole genome shotgun (WGS) entry which is preliminary data.</text>
</comment>